<feature type="transmembrane region" description="Helical" evidence="8">
    <location>
        <begin position="188"/>
        <end position="206"/>
    </location>
</feature>
<keyword evidence="4 8" id="KW-0812">Transmembrane</keyword>
<feature type="transmembrane region" description="Helical" evidence="8">
    <location>
        <begin position="316"/>
        <end position="336"/>
    </location>
</feature>
<accession>A0A1T3NTN0</accession>
<evidence type="ECO:0000256" key="4">
    <source>
        <dbReference type="ARBA" id="ARBA00022692"/>
    </source>
</evidence>
<reference evidence="9 10" key="1">
    <citation type="submission" date="2017-03" db="EMBL/GenBank/DDBJ databases">
        <title>Draft genome sequence of Streptomyces scabrisporus NF3, endophyte isolated from Amphipterygium adstringens.</title>
        <authorList>
            <person name="Vazquez M."/>
            <person name="Ceapa C.D."/>
            <person name="Rodriguez Luna D."/>
            <person name="Sanchez Esquivel S."/>
        </authorList>
    </citation>
    <scope>NUCLEOTIDE SEQUENCE [LARGE SCALE GENOMIC DNA]</scope>
    <source>
        <strain evidence="9 10">NF3</strain>
    </source>
</reference>
<evidence type="ECO:0000256" key="8">
    <source>
        <dbReference type="SAM" id="Phobius"/>
    </source>
</evidence>
<protein>
    <recommendedName>
        <fullName evidence="11">Alpha-1,2-mannosyltransferase</fullName>
    </recommendedName>
</protein>
<dbReference type="GO" id="GO:0016758">
    <property type="term" value="F:hexosyltransferase activity"/>
    <property type="evidence" value="ECO:0007669"/>
    <property type="project" value="InterPro"/>
</dbReference>
<feature type="transmembrane region" description="Helical" evidence="8">
    <location>
        <begin position="84"/>
        <end position="105"/>
    </location>
</feature>
<comment type="caution">
    <text evidence="9">The sequence shown here is derived from an EMBL/GenBank/DDBJ whole genome shotgun (WGS) entry which is preliminary data.</text>
</comment>
<evidence type="ECO:0000256" key="2">
    <source>
        <dbReference type="ARBA" id="ARBA00022475"/>
    </source>
</evidence>
<sequence length="416" mass="43933">MTRRTALAVAACSITAYLLLGTFGSADMWWLGDLKVYRQGGLEVLAGDGELYTIRPGRLPFTYTPWAGLTFTPLAWLPWGAVEVIGVVGNLVLLVVATWLAWGIVGPLGDRVKATALTAAALLWTEPVQENLRFGQINLLLLVLVLSDFARARGTRFAGVGVGLAAGLKLTPAIFIPYLLLTGRVREGLTALGVFAGTFVAAFAVLPRECVDYWGGLFLDDTRIGLAQFPGNQSVHGAVTRQFGAQAPPGWLWPALALTVAAVGMTLAVRAARRGAALTGVGLCALTALLVSPISWTHHWAWALPLVVVLIDRVRRTRAAAATLALVAVLAVAAAYPMHRARVSGVLPSGIVWTVPFGDGGELNLHGWQLLVGNAYVLVGLAVLVAGAWSLAAERRRITCSTGLTPVAEPDADPTS</sequence>
<dbReference type="OrthoDB" id="9774600at2"/>
<dbReference type="EMBL" id="MWQN01000001">
    <property type="protein sequence ID" value="OPC80189.1"/>
    <property type="molecule type" value="Genomic_DNA"/>
</dbReference>
<dbReference type="InterPro" id="IPR018584">
    <property type="entry name" value="GT87"/>
</dbReference>
<keyword evidence="2" id="KW-1003">Cell membrane</keyword>
<feature type="transmembrane region" description="Helical" evidence="8">
    <location>
        <begin position="251"/>
        <end position="269"/>
    </location>
</feature>
<keyword evidence="10" id="KW-1185">Reference proteome</keyword>
<comment type="subcellular location">
    <subcellularLocation>
        <location evidence="1">Cell membrane</location>
        <topology evidence="1">Multi-pass membrane protein</topology>
    </subcellularLocation>
</comment>
<keyword evidence="6 8" id="KW-0472">Membrane</keyword>
<evidence type="ECO:0000256" key="1">
    <source>
        <dbReference type="ARBA" id="ARBA00004651"/>
    </source>
</evidence>
<feature type="transmembrane region" description="Helical" evidence="8">
    <location>
        <begin position="370"/>
        <end position="392"/>
    </location>
</feature>
<evidence type="ECO:0000256" key="6">
    <source>
        <dbReference type="ARBA" id="ARBA00023136"/>
    </source>
</evidence>
<organism evidence="9 10">
    <name type="scientific">Embleya scabrispora</name>
    <dbReference type="NCBI Taxonomy" id="159449"/>
    <lineage>
        <taxon>Bacteria</taxon>
        <taxon>Bacillati</taxon>
        <taxon>Actinomycetota</taxon>
        <taxon>Actinomycetes</taxon>
        <taxon>Kitasatosporales</taxon>
        <taxon>Streptomycetaceae</taxon>
        <taxon>Embleya</taxon>
    </lineage>
</organism>
<proteinExistence type="inferred from homology"/>
<gene>
    <name evidence="9" type="ORF">B4N89_03785</name>
</gene>
<dbReference type="Pfam" id="PF09594">
    <property type="entry name" value="GT87"/>
    <property type="match status" value="1"/>
</dbReference>
<dbReference type="STRING" id="159449.B4N89_03785"/>
<evidence type="ECO:0000256" key="5">
    <source>
        <dbReference type="ARBA" id="ARBA00022989"/>
    </source>
</evidence>
<feature type="transmembrane region" description="Helical" evidence="8">
    <location>
        <begin position="157"/>
        <end position="181"/>
    </location>
</feature>
<keyword evidence="5 8" id="KW-1133">Transmembrane helix</keyword>
<evidence type="ECO:0000256" key="7">
    <source>
        <dbReference type="ARBA" id="ARBA00024033"/>
    </source>
</evidence>
<comment type="similarity">
    <text evidence="7">Belongs to the glycosyltransferase 87 family.</text>
</comment>
<evidence type="ECO:0000256" key="3">
    <source>
        <dbReference type="ARBA" id="ARBA00022679"/>
    </source>
</evidence>
<feature type="transmembrane region" description="Helical" evidence="8">
    <location>
        <begin position="276"/>
        <end position="296"/>
    </location>
</feature>
<dbReference type="Proteomes" id="UP000190037">
    <property type="component" value="Unassembled WGS sequence"/>
</dbReference>
<dbReference type="RefSeq" id="WP_078974453.1">
    <property type="nucleotide sequence ID" value="NZ_MWQN01000001.1"/>
</dbReference>
<dbReference type="AlphaFoldDB" id="A0A1T3NTN0"/>
<evidence type="ECO:0000313" key="9">
    <source>
        <dbReference type="EMBL" id="OPC80189.1"/>
    </source>
</evidence>
<evidence type="ECO:0000313" key="10">
    <source>
        <dbReference type="Proteomes" id="UP000190037"/>
    </source>
</evidence>
<keyword evidence="3" id="KW-0808">Transferase</keyword>
<dbReference type="GO" id="GO:0005886">
    <property type="term" value="C:plasma membrane"/>
    <property type="evidence" value="ECO:0007669"/>
    <property type="project" value="UniProtKB-SubCell"/>
</dbReference>
<name>A0A1T3NTN0_9ACTN</name>
<evidence type="ECO:0008006" key="11">
    <source>
        <dbReference type="Google" id="ProtNLM"/>
    </source>
</evidence>